<name>A0A934X4I9_9MICO</name>
<evidence type="ECO:0000313" key="4">
    <source>
        <dbReference type="Proteomes" id="UP000718281"/>
    </source>
</evidence>
<accession>A0A934X4I9</accession>
<feature type="domain" description="Spermatogenesis-associated protein 20-like TRX" evidence="2">
    <location>
        <begin position="3"/>
        <end position="157"/>
    </location>
</feature>
<dbReference type="GO" id="GO:0005975">
    <property type="term" value="P:carbohydrate metabolic process"/>
    <property type="evidence" value="ECO:0007669"/>
    <property type="project" value="InterPro"/>
</dbReference>
<dbReference type="CDD" id="cd02955">
    <property type="entry name" value="SSP411"/>
    <property type="match status" value="1"/>
</dbReference>
<feature type="compositionally biased region" description="Polar residues" evidence="1">
    <location>
        <begin position="522"/>
        <end position="532"/>
    </location>
</feature>
<dbReference type="EMBL" id="JADIXZ010000003">
    <property type="protein sequence ID" value="MBK6300329.1"/>
    <property type="molecule type" value="Genomic_DNA"/>
</dbReference>
<evidence type="ECO:0000256" key="1">
    <source>
        <dbReference type="SAM" id="MobiDB-lite"/>
    </source>
</evidence>
<dbReference type="PIRSF" id="PIRSF006402">
    <property type="entry name" value="UCP006402_thioredoxin"/>
    <property type="match status" value="1"/>
</dbReference>
<dbReference type="InterPro" id="IPR004879">
    <property type="entry name" value="Ssp411-like_TRX"/>
</dbReference>
<comment type="caution">
    <text evidence="3">The sequence shown here is derived from an EMBL/GenBank/DDBJ whole genome shotgun (WGS) entry which is preliminary data.</text>
</comment>
<feature type="region of interest" description="Disordered" evidence="1">
    <location>
        <begin position="502"/>
        <end position="532"/>
    </location>
</feature>
<dbReference type="SUPFAM" id="SSF52833">
    <property type="entry name" value="Thioredoxin-like"/>
    <property type="match status" value="1"/>
</dbReference>
<evidence type="ECO:0000313" key="3">
    <source>
        <dbReference type="EMBL" id="MBK6300329.1"/>
    </source>
</evidence>
<dbReference type="Gene3D" id="3.40.30.10">
    <property type="entry name" value="Glutaredoxin"/>
    <property type="match status" value="1"/>
</dbReference>
<dbReference type="Pfam" id="PF03190">
    <property type="entry name" value="Thioredox_DsbH"/>
    <property type="match status" value="1"/>
</dbReference>
<sequence>MPNRLAQALSPYLRQHADNPVDWWEWSEAAFAEARHRDVPVLLSVGYAACHWCHVMAHESFEKDDVAAAVNAGFVAVKVDREERPDVDAVYMAATVALTGSGGWPMTVLLTPEGEPFWCGTYLPREQFLGLLDAASSAWADRRGAIQASSAQIMAAVRSQVAPTAPEPITRHTVADAVTRLGRAADPVNGGFGRAPKFPAAMVLEFLLRHHGRTGSPEALGLVEEACTAMARGGIYDQLAGGFARYAVDAAWVVPHFEKMLYDNALLARVYAHWWRATGSPLAARIAVETCEFIVRELGTAQGGFAAALDADTDGVEGLTYVWSRAELVEVLGAEDGDRAADLLTVTAEGTFEHGRSTLQLQGDPDDPSWWAGVRTRLLAARATRPQPARDDKVVTSWNGLAIAALAEVGTLLGRADFVAAAAAAADLILDLHLVDGRLRRVSRDGSVGTAQGCADDYGNLAEGLLTLAQVTGEARWLSAAGTLLDTAVALFGDADNEAPGTFYDTPGIADDTDERLLPTRPHSSADNAEPSGQSSLAVALLGFGALAGSTSHLELADAALAVAGSVAERDPRFAGWTLAGAEGRLAGPLQVAIVGTGADAEALRQVALASPSPGLVLAAGQPDAPGVPLLAGRPLVDGAAAAYVCRGFVCDRPVTTPADLAAALRPVAG</sequence>
<dbReference type="PANTHER" id="PTHR42899">
    <property type="entry name" value="SPERMATOGENESIS-ASSOCIATED PROTEIN 20"/>
    <property type="match status" value="1"/>
</dbReference>
<protein>
    <submittedName>
        <fullName evidence="3">Thioredoxin domain-containing protein</fullName>
    </submittedName>
</protein>
<dbReference type="InterPro" id="IPR036249">
    <property type="entry name" value="Thioredoxin-like_sf"/>
</dbReference>
<gene>
    <name evidence="3" type="ORF">IPF40_04465</name>
</gene>
<dbReference type="PANTHER" id="PTHR42899:SF1">
    <property type="entry name" value="SPERMATOGENESIS-ASSOCIATED PROTEIN 20"/>
    <property type="match status" value="1"/>
</dbReference>
<reference evidence="3 4" key="1">
    <citation type="submission" date="2020-10" db="EMBL/GenBank/DDBJ databases">
        <title>Connecting structure to function with the recovery of over 1000 high-quality activated sludge metagenome-assembled genomes encoding full-length rRNA genes using long-read sequencing.</title>
        <authorList>
            <person name="Singleton C.M."/>
            <person name="Petriglieri F."/>
            <person name="Kristensen J.M."/>
            <person name="Kirkegaard R.H."/>
            <person name="Michaelsen T.Y."/>
            <person name="Andersen M.H."/>
            <person name="Karst S.M."/>
            <person name="Dueholm M.S."/>
            <person name="Nielsen P.H."/>
            <person name="Albertsen M."/>
        </authorList>
    </citation>
    <scope>NUCLEOTIDE SEQUENCE [LARGE SCALE GENOMIC DNA]</scope>
    <source>
        <strain evidence="3">AalE_18-Q3-R2-46_BAT3C.188</strain>
    </source>
</reference>
<proteinExistence type="predicted"/>
<dbReference type="InterPro" id="IPR024705">
    <property type="entry name" value="Ssp411"/>
</dbReference>
<dbReference type="SUPFAM" id="SSF48208">
    <property type="entry name" value="Six-hairpin glycosidases"/>
    <property type="match status" value="1"/>
</dbReference>
<dbReference type="Proteomes" id="UP000718281">
    <property type="component" value="Unassembled WGS sequence"/>
</dbReference>
<organism evidence="3 4">
    <name type="scientific">Candidatus Phosphoribacter hodrii</name>
    <dbReference type="NCBI Taxonomy" id="2953743"/>
    <lineage>
        <taxon>Bacteria</taxon>
        <taxon>Bacillati</taxon>
        <taxon>Actinomycetota</taxon>
        <taxon>Actinomycetes</taxon>
        <taxon>Micrococcales</taxon>
        <taxon>Dermatophilaceae</taxon>
        <taxon>Candidatus Phosphoribacter</taxon>
    </lineage>
</organism>
<dbReference type="InterPro" id="IPR008928">
    <property type="entry name" value="6-hairpin_glycosidase_sf"/>
</dbReference>
<dbReference type="AlphaFoldDB" id="A0A934X4I9"/>
<evidence type="ECO:0000259" key="2">
    <source>
        <dbReference type="Pfam" id="PF03190"/>
    </source>
</evidence>